<keyword evidence="3" id="KW-1185">Reference proteome</keyword>
<reference evidence="2 3" key="1">
    <citation type="submission" date="2014-04" db="EMBL/GenBank/DDBJ databases">
        <title>The Genome Sequence of Mycobacterium tuberculosis TKK-01-0051.</title>
        <authorList>
            <consortium name="The Broad Institute Genomics Platform"/>
            <consortium name="The Broad Institute Genome Sequencing Center for Infectious Disease"/>
            <person name="Earl A.M."/>
            <person name="Cohen K."/>
            <person name="Pym A."/>
            <person name="Bishai W."/>
            <person name="Maharaj K."/>
            <person name="Desjardins C."/>
            <person name="Abeel T."/>
            <person name="Young S."/>
            <person name="Zeng Q."/>
            <person name="Gargeya S."/>
            <person name="Abouelleil A."/>
            <person name="Alvarado L."/>
            <person name="Chapman S.B."/>
            <person name="Gainer-Dewar J."/>
            <person name="Goldberg J."/>
            <person name="Griggs A."/>
            <person name="Gujja S."/>
            <person name="Hansen M."/>
            <person name="Howarth C."/>
            <person name="Imamovic A."/>
            <person name="Larimer J."/>
            <person name="Murphy C."/>
            <person name="Naylor J."/>
            <person name="Pearson M."/>
            <person name="Poon T.W."/>
            <person name="Priest M."/>
            <person name="Roberts A."/>
            <person name="Saif S."/>
            <person name="Shea T."/>
            <person name="Sykes S."/>
            <person name="Wortman J."/>
            <person name="Nusbaum C."/>
            <person name="Birren B."/>
        </authorList>
    </citation>
    <scope>NUCLEOTIDE SEQUENCE [LARGE SCALE GENOMIC DNA]</scope>
    <source>
        <strain evidence="2 3">TKK-01-0051</strain>
    </source>
</reference>
<dbReference type="AlphaFoldDB" id="A0A051TWK9"/>
<dbReference type="HOGENOM" id="CLU_2356748_0_0_11"/>
<evidence type="ECO:0000313" key="3">
    <source>
        <dbReference type="Proteomes" id="UP000025947"/>
    </source>
</evidence>
<feature type="transmembrane region" description="Helical" evidence="1">
    <location>
        <begin position="29"/>
        <end position="52"/>
    </location>
</feature>
<protein>
    <submittedName>
        <fullName evidence="2">Uncharacterized protein</fullName>
    </submittedName>
</protein>
<dbReference type="EMBL" id="JLXW01000010">
    <property type="protein sequence ID" value="KBZ61357.1"/>
    <property type="molecule type" value="Genomic_DNA"/>
</dbReference>
<proteinExistence type="predicted"/>
<sequence length="96" mass="10180">MRTTGHRTTRSGAMAYRAYARTRNQRIGYARLVLVSVATAGLIGIGLGVAALDRPLAGRHCSIPEVTTHDATGLTLSCGPASIGNRELVWQYVPAS</sequence>
<evidence type="ECO:0000256" key="1">
    <source>
        <dbReference type="SAM" id="Phobius"/>
    </source>
</evidence>
<accession>A0A051TWK9</accession>
<name>A0A051TWK9_9MYCO</name>
<keyword evidence="1" id="KW-1133">Transmembrane helix</keyword>
<keyword evidence="1" id="KW-0472">Membrane</keyword>
<evidence type="ECO:0000313" key="2">
    <source>
        <dbReference type="EMBL" id="KBZ61357.1"/>
    </source>
</evidence>
<organism evidence="2 3">
    <name type="scientific">Mycobacterium [tuberculosis] TKK-01-0051</name>
    <dbReference type="NCBI Taxonomy" id="1324261"/>
    <lineage>
        <taxon>Bacteria</taxon>
        <taxon>Bacillati</taxon>
        <taxon>Actinomycetota</taxon>
        <taxon>Actinomycetes</taxon>
        <taxon>Mycobacteriales</taxon>
        <taxon>Mycobacteriaceae</taxon>
        <taxon>Mycobacterium</taxon>
        <taxon>Mycobacterium avium complex (MAC)</taxon>
    </lineage>
</organism>
<gene>
    <name evidence="2" type="ORF">K875_04311</name>
</gene>
<dbReference type="PATRIC" id="fig|1324261.3.peg.4350"/>
<comment type="caution">
    <text evidence="2">The sequence shown here is derived from an EMBL/GenBank/DDBJ whole genome shotgun (WGS) entry which is preliminary data.</text>
</comment>
<keyword evidence="1" id="KW-0812">Transmembrane</keyword>
<dbReference type="Proteomes" id="UP000025947">
    <property type="component" value="Unassembled WGS sequence"/>
</dbReference>